<organism evidence="3 4">
    <name type="scientific">Silvibacterium dinghuense</name>
    <dbReference type="NCBI Taxonomy" id="1560006"/>
    <lineage>
        <taxon>Bacteria</taxon>
        <taxon>Pseudomonadati</taxon>
        <taxon>Acidobacteriota</taxon>
        <taxon>Terriglobia</taxon>
        <taxon>Terriglobales</taxon>
        <taxon>Acidobacteriaceae</taxon>
        <taxon>Silvibacterium</taxon>
    </lineage>
</organism>
<evidence type="ECO:0000313" key="3">
    <source>
        <dbReference type="EMBL" id="RXS96871.1"/>
    </source>
</evidence>
<dbReference type="GO" id="GO:0008239">
    <property type="term" value="F:dipeptidyl-peptidase activity"/>
    <property type="evidence" value="ECO:0007669"/>
    <property type="project" value="TreeGrafter"/>
</dbReference>
<dbReference type="Pfam" id="PF00930">
    <property type="entry name" value="DPPIV_N"/>
    <property type="match status" value="1"/>
</dbReference>
<dbReference type="InterPro" id="IPR029058">
    <property type="entry name" value="AB_hydrolase_fold"/>
</dbReference>
<dbReference type="Proteomes" id="UP000290253">
    <property type="component" value="Unassembled WGS sequence"/>
</dbReference>
<dbReference type="GO" id="GO:0006508">
    <property type="term" value="P:proteolysis"/>
    <property type="evidence" value="ECO:0007669"/>
    <property type="project" value="InterPro"/>
</dbReference>
<keyword evidence="4" id="KW-1185">Reference proteome</keyword>
<dbReference type="PANTHER" id="PTHR11731">
    <property type="entry name" value="PROTEASE FAMILY S9B,C DIPEPTIDYL-PEPTIDASE IV-RELATED"/>
    <property type="match status" value="1"/>
</dbReference>
<evidence type="ECO:0000313" key="4">
    <source>
        <dbReference type="Proteomes" id="UP000290253"/>
    </source>
</evidence>
<name>A0A4Q1SH36_9BACT</name>
<dbReference type="Pfam" id="PF00326">
    <property type="entry name" value="Peptidase_S9"/>
    <property type="match status" value="1"/>
</dbReference>
<dbReference type="Gene3D" id="2.140.10.30">
    <property type="entry name" value="Dipeptidylpeptidase IV, N-terminal domain"/>
    <property type="match status" value="1"/>
</dbReference>
<dbReference type="OrthoDB" id="108903at2"/>
<reference evidence="3 4" key="1">
    <citation type="journal article" date="2016" name="Int. J. Syst. Evol. Microbiol.">
        <title>Acidipila dinghuensis sp. nov., an acidobacterium isolated from forest soil.</title>
        <authorList>
            <person name="Jiang Y.W."/>
            <person name="Wang J."/>
            <person name="Chen M.H."/>
            <person name="Lv Y.Y."/>
            <person name="Qiu L.H."/>
        </authorList>
    </citation>
    <scope>NUCLEOTIDE SEQUENCE [LARGE SCALE GENOMIC DNA]</scope>
    <source>
        <strain evidence="3 4">DHOF10</strain>
    </source>
</reference>
<evidence type="ECO:0000259" key="1">
    <source>
        <dbReference type="Pfam" id="PF00326"/>
    </source>
</evidence>
<dbReference type="InterPro" id="IPR001375">
    <property type="entry name" value="Peptidase_S9_cat"/>
</dbReference>
<feature type="domain" description="Dipeptidylpeptidase IV N-terminal" evidence="2">
    <location>
        <begin position="158"/>
        <end position="514"/>
    </location>
</feature>
<feature type="domain" description="Peptidase S9 prolyl oligopeptidase catalytic" evidence="1">
    <location>
        <begin position="612"/>
        <end position="807"/>
    </location>
</feature>
<dbReference type="SUPFAM" id="SSF82171">
    <property type="entry name" value="DPP6 N-terminal domain-like"/>
    <property type="match status" value="1"/>
</dbReference>
<dbReference type="SUPFAM" id="SSF53474">
    <property type="entry name" value="alpha/beta-Hydrolases"/>
    <property type="match status" value="1"/>
</dbReference>
<proteinExistence type="predicted"/>
<dbReference type="InterPro" id="IPR050278">
    <property type="entry name" value="Serine_Prot_S9B/DPPIV"/>
</dbReference>
<sequence length="813" mass="89851">MGRHEPISSEARRVAPGRLYTESKIEASPQDFCFLFLHPGRFPLSLSVRVLALGLGCVVPFAACSSAFAADVTAKQQELAQGLDAIFNKHAYGAKNVQLAWLNGGDEYTILEPAADGKGVDIVAYDTASGKRRVLVAAAKLVPSGQSAPLAIEDYAWSADKQKLLIFTNSKKVWRANTRGDYWVYGVNTGKLTKLGGDVPESTLMFATFSPDSTRVAWVRENNLYVEELATGKITQLTTDGSKDIINGTSDWVSEEELKLRNCFRWSPDSKAIAYWQFDQSGVGEYTLINDTAAEYPQLMQYKYPQPGTTNSAVRAGVVSADGGSTTWVKLDGDPRNHYIAQMEWAGNSSQVMIEYLNRLQNDAKILLAEAKSGEVKPFFEDTDKAWVDDSPLDPIGDQTGEGETHPADLLWLSERDGWRHAYRVDRATGKARLVTPFEGDLMSNESIQAGSNTFYFTASPGDSTRLYLYRSKLDGTGAPERVTPAEDKGTNLYDIAPNGKWAVHRYSRFNHPMRVEIVSLPDHKLVRTLVDNEELAKKVEPLIGEEDGKNPDTEFFQVKVANGVTLDGYMIRPPDFDPKKKYPVLVNVYGEPAGALVRDAWGGNNRLFHELIARQGYLVMSFDNQGTPALKGREWRRCIYGAVGVLSSAQQTQAITELARERSYIDTSRMAIWGWSGGGSNTLNVMFRYPGVFSTGIAVAPVADESHYDSIYQERYMGLPDENKQGYHDGSPINFAAGLQGNLLVIHGSGDDNVHFQGTELLINKLVAMGKPFDFMDYPNRTHSISEGPGTSFHIYSLIARYLETHVPAGGR</sequence>
<dbReference type="InterPro" id="IPR002469">
    <property type="entry name" value="Peptidase_S9B_N"/>
</dbReference>
<dbReference type="EMBL" id="SDMK01000001">
    <property type="protein sequence ID" value="RXS96871.1"/>
    <property type="molecule type" value="Genomic_DNA"/>
</dbReference>
<dbReference type="GO" id="GO:0008236">
    <property type="term" value="F:serine-type peptidase activity"/>
    <property type="evidence" value="ECO:0007669"/>
    <property type="project" value="InterPro"/>
</dbReference>
<comment type="caution">
    <text evidence="3">The sequence shown here is derived from an EMBL/GenBank/DDBJ whole genome shotgun (WGS) entry which is preliminary data.</text>
</comment>
<gene>
    <name evidence="3" type="ORF">ESZ00_02725</name>
</gene>
<dbReference type="PANTHER" id="PTHR11731:SF193">
    <property type="entry name" value="DIPEPTIDYL PEPTIDASE 9"/>
    <property type="match status" value="1"/>
</dbReference>
<evidence type="ECO:0000259" key="2">
    <source>
        <dbReference type="Pfam" id="PF00930"/>
    </source>
</evidence>
<dbReference type="AlphaFoldDB" id="A0A4Q1SH36"/>
<accession>A0A4Q1SH36</accession>
<protein>
    <submittedName>
        <fullName evidence="3">S9 family peptidase</fullName>
    </submittedName>
</protein>
<dbReference type="Gene3D" id="3.40.50.1820">
    <property type="entry name" value="alpha/beta hydrolase"/>
    <property type="match status" value="1"/>
</dbReference>